<evidence type="ECO:0000256" key="5">
    <source>
        <dbReference type="ARBA" id="ARBA00022801"/>
    </source>
</evidence>
<evidence type="ECO:0000256" key="10">
    <source>
        <dbReference type="ARBA" id="ARBA00048778"/>
    </source>
</evidence>
<keyword evidence="6" id="KW-0067">ATP-binding</keyword>
<dbReference type="Pfam" id="PF00004">
    <property type="entry name" value="AAA"/>
    <property type="match status" value="1"/>
</dbReference>
<reference evidence="12 13" key="1">
    <citation type="submission" date="2016-11" db="EMBL/GenBank/DDBJ databases">
        <title>The macronuclear genome of Stentor coeruleus: a giant cell with tiny introns.</title>
        <authorList>
            <person name="Slabodnick M."/>
            <person name="Ruby J.G."/>
            <person name="Reiff S.B."/>
            <person name="Swart E.C."/>
            <person name="Gosai S."/>
            <person name="Prabakaran S."/>
            <person name="Witkowska E."/>
            <person name="Larue G.E."/>
            <person name="Fisher S."/>
            <person name="Freeman R.M."/>
            <person name="Gunawardena J."/>
            <person name="Chu W."/>
            <person name="Stover N.A."/>
            <person name="Gregory B.D."/>
            <person name="Nowacki M."/>
            <person name="Derisi J."/>
            <person name="Roy S.W."/>
            <person name="Marshall W.F."/>
            <person name="Sood P."/>
        </authorList>
    </citation>
    <scope>NUCLEOTIDE SEQUENCE [LARGE SCALE GENOMIC DNA]</scope>
    <source>
        <strain evidence="12">WM001</strain>
    </source>
</reference>
<dbReference type="AlphaFoldDB" id="A0A1R2BIJ6"/>
<proteinExistence type="inferred from homology"/>
<dbReference type="InterPro" id="IPR003960">
    <property type="entry name" value="ATPase_AAA_CS"/>
</dbReference>
<dbReference type="PROSITE" id="PS00674">
    <property type="entry name" value="AAA"/>
    <property type="match status" value="1"/>
</dbReference>
<evidence type="ECO:0000256" key="6">
    <source>
        <dbReference type="ARBA" id="ARBA00022840"/>
    </source>
</evidence>
<dbReference type="Gene3D" id="3.40.50.300">
    <property type="entry name" value="P-loop containing nucleotide triphosphate hydrolases"/>
    <property type="match status" value="1"/>
</dbReference>
<evidence type="ECO:0000256" key="9">
    <source>
        <dbReference type="ARBA" id="ARBA00034920"/>
    </source>
</evidence>
<dbReference type="GO" id="GO:0016558">
    <property type="term" value="P:protein import into peroxisome matrix"/>
    <property type="evidence" value="ECO:0007669"/>
    <property type="project" value="TreeGrafter"/>
</dbReference>
<dbReference type="OrthoDB" id="2187at2759"/>
<organism evidence="12 13">
    <name type="scientific">Stentor coeruleus</name>
    <dbReference type="NCBI Taxonomy" id="5963"/>
    <lineage>
        <taxon>Eukaryota</taxon>
        <taxon>Sar</taxon>
        <taxon>Alveolata</taxon>
        <taxon>Ciliophora</taxon>
        <taxon>Postciliodesmatophora</taxon>
        <taxon>Heterotrichea</taxon>
        <taxon>Heterotrichida</taxon>
        <taxon>Stentoridae</taxon>
        <taxon>Stentor</taxon>
    </lineage>
</organism>
<dbReference type="GO" id="GO:0016887">
    <property type="term" value="F:ATP hydrolysis activity"/>
    <property type="evidence" value="ECO:0007669"/>
    <property type="project" value="InterPro"/>
</dbReference>
<evidence type="ECO:0000256" key="8">
    <source>
        <dbReference type="ARBA" id="ARBA00034811"/>
    </source>
</evidence>
<sequence length="704" mass="79251">MDCGITYKVHYRVKKGDEISVVEGFACGYTGTYTTRGIYYVYKYPKPIEMSPCIELGGIHHHCVLESSSDLYAEDSNGCYFYAKEGPLRIPNYIAGMMELENGHSVAIRKVKLEKAREIKLLPFNCDYGRPEIPYVVYTGLEILRKPESLHPVYGAVFSPAACWKVVEINGSSQINSYRYSKSQTKTILLAQGVRKIPKNLFKVHCSDDFIDEILEIRKAVDVISKYEDQKCAFWINGIRGCGKRAAVHRSAWELGYKLLEVSMYNLIILKDFEALLLSQSDFTIIHIRQFNEALNLMTSGQGEILLKVRDILVSYINQKKSALLVLSSSTPGQPPGVIRNWLIQIQINPPSSEDREIILSKLIQKPISSYILPTSGKTIEELLFISSKLQNGETIENILKAFKTSSTGIPDIKWEDVGGLIEAKQEIIDTVQLPLTHPEFFKLKPRSGLLLYGPPGTGKTLLAKAIATECSLNFIPVKGPELLNMYVGESEKNVRELFERARSLQPCVLFFDELDSLAPRRGQGSDSGVMDRIVAQLLTEIDGLQGSSKLFVIGATNRPDLLDQALLRPGRFDKMIYLGIAEDIESKKKIFEAQTRKFSLCGVDLDEVSRKCIGPYSGADIYAVCSQALSIAYKEQADYINKRLQEYNEEHYYDAPIDLHEYISKNPNLVKVTVSQAHFESAIQEITPSLTVKDIEKYKYFGK</sequence>
<evidence type="ECO:0000313" key="12">
    <source>
        <dbReference type="EMBL" id="OMJ76607.1"/>
    </source>
</evidence>
<dbReference type="PANTHER" id="PTHR23077:SF9">
    <property type="entry name" value="PEROXISOMAL ATPASE PEX6"/>
    <property type="match status" value="1"/>
</dbReference>
<dbReference type="InterPro" id="IPR050168">
    <property type="entry name" value="AAA_ATPase_domain"/>
</dbReference>
<name>A0A1R2BIJ6_9CILI</name>
<evidence type="ECO:0000259" key="11">
    <source>
        <dbReference type="SMART" id="SM00382"/>
    </source>
</evidence>
<dbReference type="InterPro" id="IPR027417">
    <property type="entry name" value="P-loop_NTPase"/>
</dbReference>
<dbReference type="GO" id="GO:0005524">
    <property type="term" value="F:ATP binding"/>
    <property type="evidence" value="ECO:0007669"/>
    <property type="project" value="UniProtKB-KW"/>
</dbReference>
<dbReference type="Gene3D" id="1.10.8.60">
    <property type="match status" value="1"/>
</dbReference>
<comment type="caution">
    <text evidence="12">The sequence shown here is derived from an EMBL/GenBank/DDBJ whole genome shotgun (WGS) entry which is preliminary data.</text>
</comment>
<dbReference type="PANTHER" id="PTHR23077">
    <property type="entry name" value="AAA-FAMILY ATPASE"/>
    <property type="match status" value="1"/>
</dbReference>
<comment type="catalytic activity">
    <reaction evidence="10">
        <text>ATP + H2O = ADP + phosphate + H(+)</text>
        <dbReference type="Rhea" id="RHEA:13065"/>
        <dbReference type="ChEBI" id="CHEBI:15377"/>
        <dbReference type="ChEBI" id="CHEBI:15378"/>
        <dbReference type="ChEBI" id="CHEBI:30616"/>
        <dbReference type="ChEBI" id="CHEBI:43474"/>
        <dbReference type="ChEBI" id="CHEBI:456216"/>
    </reaction>
    <physiologicalReaction direction="left-to-right" evidence="10">
        <dbReference type="Rhea" id="RHEA:13066"/>
    </physiologicalReaction>
</comment>
<accession>A0A1R2BIJ6</accession>
<dbReference type="InterPro" id="IPR003593">
    <property type="entry name" value="AAA+_ATPase"/>
</dbReference>
<keyword evidence="5" id="KW-0378">Hydrolase</keyword>
<comment type="subcellular location">
    <subcellularLocation>
        <location evidence="1">Membrane</location>
    </subcellularLocation>
</comment>
<evidence type="ECO:0000256" key="7">
    <source>
        <dbReference type="ARBA" id="ARBA00023136"/>
    </source>
</evidence>
<feature type="domain" description="AAA+ ATPase" evidence="11">
    <location>
        <begin position="446"/>
        <end position="583"/>
    </location>
</feature>
<dbReference type="FunFam" id="3.40.50.300:FF:000109">
    <property type="entry name" value="Peroxisomal biogenesis factor 6"/>
    <property type="match status" value="1"/>
</dbReference>
<dbReference type="InterPro" id="IPR003959">
    <property type="entry name" value="ATPase_AAA_core"/>
</dbReference>
<evidence type="ECO:0000256" key="2">
    <source>
        <dbReference type="ARBA" id="ARBA00006914"/>
    </source>
</evidence>
<dbReference type="SUPFAM" id="SSF52540">
    <property type="entry name" value="P-loop containing nucleoside triphosphate hydrolases"/>
    <property type="match status" value="2"/>
</dbReference>
<dbReference type="GO" id="GO:0005778">
    <property type="term" value="C:peroxisomal membrane"/>
    <property type="evidence" value="ECO:0007669"/>
    <property type="project" value="TreeGrafter"/>
</dbReference>
<evidence type="ECO:0000313" key="13">
    <source>
        <dbReference type="Proteomes" id="UP000187209"/>
    </source>
</evidence>
<evidence type="ECO:0000256" key="3">
    <source>
        <dbReference type="ARBA" id="ARBA00022593"/>
    </source>
</evidence>
<comment type="similarity">
    <text evidence="2">Belongs to the AAA ATPase family.</text>
</comment>
<keyword evidence="7" id="KW-0472">Membrane</keyword>
<keyword evidence="3" id="KW-0962">Peroxisome biogenesis</keyword>
<dbReference type="InterPro" id="IPR047533">
    <property type="entry name" value="RecA-like_PEX6_r2"/>
</dbReference>
<dbReference type="SMART" id="SM00382">
    <property type="entry name" value="AAA"/>
    <property type="match status" value="1"/>
</dbReference>
<dbReference type="CDD" id="cd19527">
    <property type="entry name" value="RecA-like_PEX6_r2"/>
    <property type="match status" value="1"/>
</dbReference>
<dbReference type="GO" id="GO:0005829">
    <property type="term" value="C:cytosol"/>
    <property type="evidence" value="ECO:0007669"/>
    <property type="project" value="TreeGrafter"/>
</dbReference>
<evidence type="ECO:0000256" key="1">
    <source>
        <dbReference type="ARBA" id="ARBA00004370"/>
    </source>
</evidence>
<evidence type="ECO:0000256" key="4">
    <source>
        <dbReference type="ARBA" id="ARBA00022741"/>
    </source>
</evidence>
<keyword evidence="4" id="KW-0547">Nucleotide-binding</keyword>
<keyword evidence="13" id="KW-1185">Reference proteome</keyword>
<gene>
    <name evidence="12" type="ORF">SteCoe_23984</name>
</gene>
<dbReference type="Proteomes" id="UP000187209">
    <property type="component" value="Unassembled WGS sequence"/>
</dbReference>
<dbReference type="EMBL" id="MPUH01000622">
    <property type="protein sequence ID" value="OMJ76607.1"/>
    <property type="molecule type" value="Genomic_DNA"/>
</dbReference>
<protein>
    <recommendedName>
        <fullName evidence="8">Peroxisomal ATPase PEX6</fullName>
    </recommendedName>
    <alternativeName>
        <fullName evidence="9">Peroxin-6</fullName>
    </alternativeName>
</protein>